<comment type="caution">
    <text evidence="1">The sequence shown here is derived from an EMBL/GenBank/DDBJ whole genome shotgun (WGS) entry which is preliminary data.</text>
</comment>
<proteinExistence type="predicted"/>
<sequence>MKGIMHLKVLGEQPPQNRCLFKLGDRHCGVNLMMPPYTTGANAMDAPMCCGSVACCRSHDNLPRYGGLPYKRASDLSYSRREPIAGHAFDMRMQRNAAATLTGIHLLPHMMIAMDRAMYRVIQKMVVDMLAKALESSGMIEERAVEAARQAYTIALINGVIQSKQREEV</sequence>
<reference evidence="2" key="1">
    <citation type="submission" date="2017-08" db="EMBL/GenBank/DDBJ databases">
        <title>A dynamic microbial community with high functional redundancy inhabits the cold, oxic subseafloor aquifer.</title>
        <authorList>
            <person name="Tully B.J."/>
            <person name="Wheat C.G."/>
            <person name="Glazer B.T."/>
            <person name="Huber J.A."/>
        </authorList>
    </citation>
    <scope>NUCLEOTIDE SEQUENCE [LARGE SCALE GENOMIC DNA]</scope>
</reference>
<dbReference type="AlphaFoldDB" id="A0A2A5AHH1"/>
<dbReference type="EMBL" id="NVVJ01000101">
    <property type="protein sequence ID" value="PCJ18306.1"/>
    <property type="molecule type" value="Genomic_DNA"/>
</dbReference>
<evidence type="ECO:0000313" key="2">
    <source>
        <dbReference type="Proteomes" id="UP000218327"/>
    </source>
</evidence>
<organism evidence="1 2">
    <name type="scientific">SAR86 cluster bacterium</name>
    <dbReference type="NCBI Taxonomy" id="2030880"/>
    <lineage>
        <taxon>Bacteria</taxon>
        <taxon>Pseudomonadati</taxon>
        <taxon>Pseudomonadota</taxon>
        <taxon>Gammaproteobacteria</taxon>
        <taxon>SAR86 cluster</taxon>
    </lineage>
</organism>
<gene>
    <name evidence="1" type="ORF">COA96_16945</name>
</gene>
<accession>A0A2A5AHH1</accession>
<protein>
    <submittedName>
        <fullName evidence="1">Uncharacterized protein</fullName>
    </submittedName>
</protein>
<dbReference type="Proteomes" id="UP000218327">
    <property type="component" value="Unassembled WGS sequence"/>
</dbReference>
<name>A0A2A5AHH1_9GAMM</name>
<evidence type="ECO:0000313" key="1">
    <source>
        <dbReference type="EMBL" id="PCJ18306.1"/>
    </source>
</evidence>